<dbReference type="PANTHER" id="PTHR43037:SF1">
    <property type="entry name" value="BLL1128 PROTEIN"/>
    <property type="match status" value="1"/>
</dbReference>
<dbReference type="GO" id="GO:0008236">
    <property type="term" value="F:serine-type peptidase activity"/>
    <property type="evidence" value="ECO:0007669"/>
    <property type="project" value="InterPro"/>
</dbReference>
<dbReference type="PANTHER" id="PTHR43037">
    <property type="entry name" value="UNNAMED PRODUCT-RELATED"/>
    <property type="match status" value="1"/>
</dbReference>
<protein>
    <submittedName>
        <fullName evidence="3">Alpha/beta fold hydrolase</fullName>
    </submittedName>
</protein>
<accession>A0A9D2ERB2</accession>
<dbReference type="GO" id="GO:0006508">
    <property type="term" value="P:proteolysis"/>
    <property type="evidence" value="ECO:0007669"/>
    <property type="project" value="InterPro"/>
</dbReference>
<dbReference type="InterPro" id="IPR001375">
    <property type="entry name" value="Peptidase_S9_cat"/>
</dbReference>
<dbReference type="Proteomes" id="UP000824048">
    <property type="component" value="Unassembled WGS sequence"/>
</dbReference>
<dbReference type="SUPFAM" id="SSF53474">
    <property type="entry name" value="alpha/beta-Hydrolases"/>
    <property type="match status" value="1"/>
</dbReference>
<evidence type="ECO:0000313" key="4">
    <source>
        <dbReference type="Proteomes" id="UP000824048"/>
    </source>
</evidence>
<sequence length="368" mass="41180">MEITLHTRMEDFGQMVDGITVKLDTEAPDLQPADFRCTHCYDDLGAVRPISGVKTVAKQGNTLELATDPFLLRCDFSVQCVSTALPLTITKENADRITLFHEELFRPVVENGVRYRLYEPECTEPRPLILFLHGGGGSGEDNLLQLTDTLGAIKLAERLPDLYVLAPQAPSGGLSMEEMFAKMRAKGDPYKVEIGADPDNDRNDRGWNRAYLGRVCDVIRRMIAQGKVDPRRVYAIGMSMGGFGTIKAVSSAPELFTACVPICPSMNGESYPILENFPDVPAYIATAYIDHQVARHAYLLRAVQKLWEKGRRDIRFTLFTPEELAAYGIGLTPGLSARDLYMENHNSWIPVLHNEYGILDWMLSHRKN</sequence>
<reference evidence="3" key="2">
    <citation type="submission" date="2021-04" db="EMBL/GenBank/DDBJ databases">
        <authorList>
            <person name="Gilroy R."/>
        </authorList>
    </citation>
    <scope>NUCLEOTIDE SEQUENCE</scope>
    <source>
        <strain evidence="3">ChiSxjej1B13-11774</strain>
    </source>
</reference>
<feature type="domain" description="Peptidase S9 prolyl oligopeptidase catalytic" evidence="2">
    <location>
        <begin position="215"/>
        <end position="271"/>
    </location>
</feature>
<keyword evidence="3" id="KW-0378">Hydrolase</keyword>
<name>A0A9D2ERB2_9FIRM</name>
<proteinExistence type="predicted"/>
<dbReference type="InterPro" id="IPR029058">
    <property type="entry name" value="AB_hydrolase_fold"/>
</dbReference>
<keyword evidence="1" id="KW-0732">Signal</keyword>
<dbReference type="InterPro" id="IPR050955">
    <property type="entry name" value="Plant_Biomass_Hydrol_Est"/>
</dbReference>
<reference evidence="3" key="1">
    <citation type="journal article" date="2021" name="PeerJ">
        <title>Extensive microbial diversity within the chicken gut microbiome revealed by metagenomics and culture.</title>
        <authorList>
            <person name="Gilroy R."/>
            <person name="Ravi A."/>
            <person name="Getino M."/>
            <person name="Pursley I."/>
            <person name="Horton D.L."/>
            <person name="Alikhan N.F."/>
            <person name="Baker D."/>
            <person name="Gharbi K."/>
            <person name="Hall N."/>
            <person name="Watson M."/>
            <person name="Adriaenssens E.M."/>
            <person name="Foster-Nyarko E."/>
            <person name="Jarju S."/>
            <person name="Secka A."/>
            <person name="Antonio M."/>
            <person name="Oren A."/>
            <person name="Chaudhuri R.R."/>
            <person name="La Ragione R."/>
            <person name="Hildebrand F."/>
            <person name="Pallen M.J."/>
        </authorList>
    </citation>
    <scope>NUCLEOTIDE SEQUENCE</scope>
    <source>
        <strain evidence="3">ChiSxjej1B13-11774</strain>
    </source>
</reference>
<organism evidence="3 4">
    <name type="scientific">Candidatus Gemmiger excrementigallinarum</name>
    <dbReference type="NCBI Taxonomy" id="2838609"/>
    <lineage>
        <taxon>Bacteria</taxon>
        <taxon>Bacillati</taxon>
        <taxon>Bacillota</taxon>
        <taxon>Clostridia</taxon>
        <taxon>Eubacteriales</taxon>
        <taxon>Gemmiger</taxon>
    </lineage>
</organism>
<evidence type="ECO:0000256" key="1">
    <source>
        <dbReference type="ARBA" id="ARBA00022729"/>
    </source>
</evidence>
<comment type="caution">
    <text evidence="3">The sequence shown here is derived from an EMBL/GenBank/DDBJ whole genome shotgun (WGS) entry which is preliminary data.</text>
</comment>
<dbReference type="Pfam" id="PF00326">
    <property type="entry name" value="Peptidase_S9"/>
    <property type="match status" value="1"/>
</dbReference>
<dbReference type="AlphaFoldDB" id="A0A9D2ERB2"/>
<evidence type="ECO:0000313" key="3">
    <source>
        <dbReference type="EMBL" id="HIZ41927.1"/>
    </source>
</evidence>
<gene>
    <name evidence="3" type="ORF">H9811_05115</name>
</gene>
<evidence type="ECO:0000259" key="2">
    <source>
        <dbReference type="Pfam" id="PF00326"/>
    </source>
</evidence>
<dbReference type="Gene3D" id="3.40.50.1820">
    <property type="entry name" value="alpha/beta hydrolase"/>
    <property type="match status" value="1"/>
</dbReference>
<dbReference type="EMBL" id="DXBP01000032">
    <property type="protein sequence ID" value="HIZ41927.1"/>
    <property type="molecule type" value="Genomic_DNA"/>
</dbReference>